<sequence length="67" mass="7683">RSKALRYSKHSKLASLLILEDIFKEVLLNFVTRLLLAKDNLGCVFNIVLVIVNRFLKIAIYIPALKI</sequence>
<dbReference type="AlphaFoldDB" id="A0A177D0K0"/>
<proteinExistence type="predicted"/>
<name>A0A177D0K0_ALTAL</name>
<dbReference type="VEuPathDB" id="FungiDB:CC77DRAFT_951449"/>
<dbReference type="EMBL" id="KV441522">
    <property type="protein sequence ID" value="OAG13215.1"/>
    <property type="molecule type" value="Genomic_DNA"/>
</dbReference>
<accession>A0A177D0K0</accession>
<keyword evidence="1" id="KW-0812">Transmembrane</keyword>
<dbReference type="RefSeq" id="XP_018378636.1">
    <property type="nucleotide sequence ID" value="XM_018535382.1"/>
</dbReference>
<feature type="transmembrane region" description="Helical" evidence="1">
    <location>
        <begin position="43"/>
        <end position="64"/>
    </location>
</feature>
<keyword evidence="1" id="KW-0472">Membrane</keyword>
<reference evidence="2 3" key="1">
    <citation type="submission" date="2016-05" db="EMBL/GenBank/DDBJ databases">
        <title>Comparative analysis of secretome profiles of manganese(II)-oxidizing ascomycete fungi.</title>
        <authorList>
            <consortium name="DOE Joint Genome Institute"/>
            <person name="Zeiner C.A."/>
            <person name="Purvine S.O."/>
            <person name="Zink E.M."/>
            <person name="Wu S."/>
            <person name="Pasa-Tolic L."/>
            <person name="Chaput D.L."/>
            <person name="Haridas S."/>
            <person name="Grigoriev I.V."/>
            <person name="Santelli C.M."/>
            <person name="Hansel C.M."/>
        </authorList>
    </citation>
    <scope>NUCLEOTIDE SEQUENCE [LARGE SCALE GENOMIC DNA]</scope>
    <source>
        <strain evidence="2 3">SRC1lrK2f</strain>
    </source>
</reference>
<keyword evidence="3" id="KW-1185">Reference proteome</keyword>
<evidence type="ECO:0000256" key="1">
    <source>
        <dbReference type="SAM" id="Phobius"/>
    </source>
</evidence>
<dbReference type="Proteomes" id="UP000077248">
    <property type="component" value="Unassembled WGS sequence"/>
</dbReference>
<evidence type="ECO:0000313" key="3">
    <source>
        <dbReference type="Proteomes" id="UP000077248"/>
    </source>
</evidence>
<organism evidence="2 3">
    <name type="scientific">Alternaria alternata</name>
    <name type="common">Alternaria rot fungus</name>
    <name type="synonym">Torula alternata</name>
    <dbReference type="NCBI Taxonomy" id="5599"/>
    <lineage>
        <taxon>Eukaryota</taxon>
        <taxon>Fungi</taxon>
        <taxon>Dikarya</taxon>
        <taxon>Ascomycota</taxon>
        <taxon>Pezizomycotina</taxon>
        <taxon>Dothideomycetes</taxon>
        <taxon>Pleosporomycetidae</taxon>
        <taxon>Pleosporales</taxon>
        <taxon>Pleosporineae</taxon>
        <taxon>Pleosporaceae</taxon>
        <taxon>Alternaria</taxon>
        <taxon>Alternaria sect. Alternaria</taxon>
        <taxon>Alternaria alternata complex</taxon>
    </lineage>
</organism>
<gene>
    <name evidence="2" type="ORF">CC77DRAFT_951449</name>
</gene>
<dbReference type="KEGG" id="aalt:CC77DRAFT_951449"/>
<feature type="non-terminal residue" evidence="2">
    <location>
        <position position="1"/>
    </location>
</feature>
<evidence type="ECO:0000313" key="2">
    <source>
        <dbReference type="EMBL" id="OAG13215.1"/>
    </source>
</evidence>
<keyword evidence="1" id="KW-1133">Transmembrane helix</keyword>
<dbReference type="GeneID" id="29120976"/>
<protein>
    <submittedName>
        <fullName evidence="2">Uncharacterized protein</fullName>
    </submittedName>
</protein>